<evidence type="ECO:0000313" key="3">
    <source>
        <dbReference type="Proteomes" id="UP000499080"/>
    </source>
</evidence>
<keyword evidence="3" id="KW-1185">Reference proteome</keyword>
<reference evidence="2 3" key="1">
    <citation type="journal article" date="2019" name="Sci. Rep.">
        <title>Orb-weaving spider Araneus ventricosus genome elucidates the spidroin gene catalogue.</title>
        <authorList>
            <person name="Kono N."/>
            <person name="Nakamura H."/>
            <person name="Ohtoshi R."/>
            <person name="Moran D.A.P."/>
            <person name="Shinohara A."/>
            <person name="Yoshida Y."/>
            <person name="Fujiwara M."/>
            <person name="Mori M."/>
            <person name="Tomita M."/>
            <person name="Arakawa K."/>
        </authorList>
    </citation>
    <scope>NUCLEOTIDE SEQUENCE [LARGE SCALE GENOMIC DNA]</scope>
</reference>
<dbReference type="EMBL" id="BGPR01017636">
    <property type="protein sequence ID" value="GBN76762.1"/>
    <property type="molecule type" value="Genomic_DNA"/>
</dbReference>
<feature type="compositionally biased region" description="Basic and acidic residues" evidence="1">
    <location>
        <begin position="12"/>
        <end position="22"/>
    </location>
</feature>
<organism evidence="2 3">
    <name type="scientific">Araneus ventricosus</name>
    <name type="common">Orbweaver spider</name>
    <name type="synonym">Epeira ventricosa</name>
    <dbReference type="NCBI Taxonomy" id="182803"/>
    <lineage>
        <taxon>Eukaryota</taxon>
        <taxon>Metazoa</taxon>
        <taxon>Ecdysozoa</taxon>
        <taxon>Arthropoda</taxon>
        <taxon>Chelicerata</taxon>
        <taxon>Arachnida</taxon>
        <taxon>Araneae</taxon>
        <taxon>Araneomorphae</taxon>
        <taxon>Entelegynae</taxon>
        <taxon>Araneoidea</taxon>
        <taxon>Araneidae</taxon>
        <taxon>Araneus</taxon>
    </lineage>
</organism>
<comment type="caution">
    <text evidence="2">The sequence shown here is derived from an EMBL/GenBank/DDBJ whole genome shotgun (WGS) entry which is preliminary data.</text>
</comment>
<dbReference type="Proteomes" id="UP000499080">
    <property type="component" value="Unassembled WGS sequence"/>
</dbReference>
<evidence type="ECO:0000313" key="2">
    <source>
        <dbReference type="EMBL" id="GBN76762.1"/>
    </source>
</evidence>
<name>A0A4Y2RLQ9_ARAVE</name>
<feature type="region of interest" description="Disordered" evidence="1">
    <location>
        <begin position="1"/>
        <end position="22"/>
    </location>
</feature>
<proteinExistence type="predicted"/>
<accession>A0A4Y2RLQ9</accession>
<protein>
    <submittedName>
        <fullName evidence="2">Uncharacterized protein</fullName>
    </submittedName>
</protein>
<sequence length="121" mass="13943">MFPKSNKNPAINERKQITSRKTDPIIPYASHFNKKRLQVNIPPESQIDMDRVKEATTSNYIPEMEANELKDILYVLNETKRLFAGSDIKWLASQLRGKNDDVDKIHLLIKHLPTFSPPKTA</sequence>
<gene>
    <name evidence="2" type="ORF">AVEN_124512_1</name>
</gene>
<evidence type="ECO:0000256" key="1">
    <source>
        <dbReference type="SAM" id="MobiDB-lite"/>
    </source>
</evidence>
<dbReference type="AlphaFoldDB" id="A0A4Y2RLQ9"/>